<accession>A0A3N4KZV9</accession>
<dbReference type="Gene3D" id="3.40.50.300">
    <property type="entry name" value="P-loop containing nucleotide triphosphate hydrolases"/>
    <property type="match status" value="1"/>
</dbReference>
<dbReference type="Gene3D" id="1.10.1420.10">
    <property type="match status" value="2"/>
</dbReference>
<dbReference type="STRING" id="1392247.A0A3N4KZV9"/>
<reference evidence="12 13" key="1">
    <citation type="journal article" date="2018" name="Nat. Ecol. Evol.">
        <title>Pezizomycetes genomes reveal the molecular basis of ectomycorrhizal truffle lifestyle.</title>
        <authorList>
            <person name="Murat C."/>
            <person name="Payen T."/>
            <person name="Noel B."/>
            <person name="Kuo A."/>
            <person name="Morin E."/>
            <person name="Chen J."/>
            <person name="Kohler A."/>
            <person name="Krizsan K."/>
            <person name="Balestrini R."/>
            <person name="Da Silva C."/>
            <person name="Montanini B."/>
            <person name="Hainaut M."/>
            <person name="Levati E."/>
            <person name="Barry K.W."/>
            <person name="Belfiori B."/>
            <person name="Cichocki N."/>
            <person name="Clum A."/>
            <person name="Dockter R.B."/>
            <person name="Fauchery L."/>
            <person name="Guy J."/>
            <person name="Iotti M."/>
            <person name="Le Tacon F."/>
            <person name="Lindquist E.A."/>
            <person name="Lipzen A."/>
            <person name="Malagnac F."/>
            <person name="Mello A."/>
            <person name="Molinier V."/>
            <person name="Miyauchi S."/>
            <person name="Poulain J."/>
            <person name="Riccioni C."/>
            <person name="Rubini A."/>
            <person name="Sitrit Y."/>
            <person name="Splivallo R."/>
            <person name="Traeger S."/>
            <person name="Wang M."/>
            <person name="Zifcakova L."/>
            <person name="Wipf D."/>
            <person name="Zambonelli A."/>
            <person name="Paolocci F."/>
            <person name="Nowrousian M."/>
            <person name="Ottonello S."/>
            <person name="Baldrian P."/>
            <person name="Spatafora J.W."/>
            <person name="Henrissat B."/>
            <person name="Nagy L.G."/>
            <person name="Aury J.M."/>
            <person name="Wincker P."/>
            <person name="Grigoriev I.V."/>
            <person name="Bonfante P."/>
            <person name="Martin F.M."/>
        </authorList>
    </citation>
    <scope>NUCLEOTIDE SEQUENCE [LARGE SCALE GENOMIC DNA]</scope>
    <source>
        <strain evidence="12 13">CCBAS932</strain>
    </source>
</reference>
<dbReference type="InterPro" id="IPR027417">
    <property type="entry name" value="P-loop_NTPase"/>
</dbReference>
<organism evidence="12 13">
    <name type="scientific">Morchella conica CCBAS932</name>
    <dbReference type="NCBI Taxonomy" id="1392247"/>
    <lineage>
        <taxon>Eukaryota</taxon>
        <taxon>Fungi</taxon>
        <taxon>Dikarya</taxon>
        <taxon>Ascomycota</taxon>
        <taxon>Pezizomycotina</taxon>
        <taxon>Pezizomycetes</taxon>
        <taxon>Pezizales</taxon>
        <taxon>Morchellaceae</taxon>
        <taxon>Morchella</taxon>
    </lineage>
</organism>
<dbReference type="Gene3D" id="3.30.420.110">
    <property type="entry name" value="MutS, connector domain"/>
    <property type="match status" value="1"/>
</dbReference>
<feature type="region of interest" description="Disordered" evidence="10">
    <location>
        <begin position="1"/>
        <end position="100"/>
    </location>
</feature>
<dbReference type="GO" id="GO:0140664">
    <property type="term" value="F:ATP-dependent DNA damage sensor activity"/>
    <property type="evidence" value="ECO:0007669"/>
    <property type="project" value="InterPro"/>
</dbReference>
<dbReference type="GO" id="GO:0030983">
    <property type="term" value="F:mismatched DNA binding"/>
    <property type="evidence" value="ECO:0007669"/>
    <property type="project" value="InterPro"/>
</dbReference>
<dbReference type="FunCoup" id="A0A3N4KZV9">
    <property type="interactions" value="770"/>
</dbReference>
<dbReference type="AlphaFoldDB" id="A0A3N4KZV9"/>
<dbReference type="SUPFAM" id="SSF55271">
    <property type="entry name" value="DNA repair protein MutS, domain I"/>
    <property type="match status" value="1"/>
</dbReference>
<dbReference type="InterPro" id="IPR007696">
    <property type="entry name" value="DNA_mismatch_repair_MutS_core"/>
</dbReference>
<dbReference type="InterPro" id="IPR045076">
    <property type="entry name" value="MutS"/>
</dbReference>
<feature type="compositionally biased region" description="Acidic residues" evidence="10">
    <location>
        <begin position="51"/>
        <end position="70"/>
    </location>
</feature>
<sequence>MQVDGEEEEEEEEDGGEEDEAAKRRKAQLHRRFVQKLGKPDSVLDARRNGDDDEEGGEEQEEPPEDDSDDSPGPIAKKFGKGSKPTTAGGAKGKGKARTKLTPLEQQVVAIKRQHPDTLLLVEVGYKYRFFGSDARTASAALSIMCIPGKLRFDEHPSEAHLERFASASIPVPRLHVHVKRLVATGHKVGIVRQRETAALKAAGDNRNAPFVRELVELYTKGTYIDDIDTMDDVEAAVGSGSAPNTGYLLCITEKPGGGTGTDEKSHVGIVAVQPATGDVIYDEFDDGFTRSEIETRLLHIAPCELLVVGELTRATEKIVTHLAGSTTSVFGDAVRIERVPRSEKKGAAIADANAHVAAFYADKLKARGGADAEANKRLDEVMGLSDLVTVCLSAMITHLAAYGLEHVFDLTKYFAPFSARSHMHLNANTLASLEIYRNQTDNSTHASLFWALDRTKTKPGRRLLRKWVGRPLLQQEALEARIAAVEEILAGRNGKLDRIRELLSRVGTDLEKGLIRIYYGKCTRPELLSTLLVLERIAGVFEAVESAEEVGFGSRLLNEAVAALPRVKGVVGEFLGMLNHQAAAKDDRYSFFKDESGYEDIVEYKLGIAAVEAELKEQLKEIAKTLKKPKATYVSVSGVEYLIEVPNDKPSLSLVPATWAKLNGTKRVSRFHTPTTTRLLRERDQHKESLTAACNTAYASLLGQIAAHYHPLRDTLTALATLDCLFSLATVAAQPGYCKPTFTTTPTIDLVAARHPMIEKLLSAPYIPTTTALSTDATRALIITGPNMGGKSSYLRLLALVTIMAQIGSYVPATEARLGIVDGVYTRMGARDNMMNAESTFMVELTETAAILRCATRRSLVVLDELGRGTSTCDGVAIAGAVLEYVLGVGCLCLFATHYAALAGRAGKGEGVGARYMKFSEAGGATGGSDDITFLYELGEGVATRSYGLNVARLAGLPERCLAVAKQKSALLEAEMKERECMGW</sequence>
<dbReference type="InterPro" id="IPR036187">
    <property type="entry name" value="DNA_mismatch_repair_MutS_sf"/>
</dbReference>
<keyword evidence="7" id="KW-0234">DNA repair</keyword>
<evidence type="ECO:0000256" key="7">
    <source>
        <dbReference type="ARBA" id="ARBA00023204"/>
    </source>
</evidence>
<gene>
    <name evidence="12" type="ORF">P167DRAFT_524800</name>
</gene>
<dbReference type="EMBL" id="ML119137">
    <property type="protein sequence ID" value="RPB11265.1"/>
    <property type="molecule type" value="Genomic_DNA"/>
</dbReference>
<evidence type="ECO:0000256" key="8">
    <source>
        <dbReference type="ARBA" id="ARBA00023242"/>
    </source>
</evidence>
<dbReference type="Pfam" id="PF00488">
    <property type="entry name" value="MutS_V"/>
    <property type="match status" value="1"/>
</dbReference>
<evidence type="ECO:0000256" key="5">
    <source>
        <dbReference type="ARBA" id="ARBA00022840"/>
    </source>
</evidence>
<dbReference type="InterPro" id="IPR007860">
    <property type="entry name" value="DNA_mmatch_repair_MutS_con_dom"/>
</dbReference>
<comment type="similarity">
    <text evidence="2">Belongs to the DNA mismatch repair MutS family. MSH3 subfamily.</text>
</comment>
<dbReference type="NCBIfam" id="NF003810">
    <property type="entry name" value="PRK05399.1"/>
    <property type="match status" value="1"/>
</dbReference>
<dbReference type="SUPFAM" id="SSF52540">
    <property type="entry name" value="P-loop containing nucleoside triphosphate hydrolases"/>
    <property type="match status" value="1"/>
</dbReference>
<dbReference type="GO" id="GO:0006298">
    <property type="term" value="P:mismatch repair"/>
    <property type="evidence" value="ECO:0007669"/>
    <property type="project" value="InterPro"/>
</dbReference>
<dbReference type="SMART" id="SM00533">
    <property type="entry name" value="MUTSd"/>
    <property type="match status" value="1"/>
</dbReference>
<dbReference type="InterPro" id="IPR016151">
    <property type="entry name" value="DNA_mismatch_repair_MutS_N"/>
</dbReference>
<evidence type="ECO:0000256" key="1">
    <source>
        <dbReference type="ARBA" id="ARBA00004123"/>
    </source>
</evidence>
<evidence type="ECO:0000313" key="13">
    <source>
        <dbReference type="Proteomes" id="UP000277580"/>
    </source>
</evidence>
<dbReference type="SMART" id="SM00534">
    <property type="entry name" value="MUTSac"/>
    <property type="match status" value="1"/>
</dbReference>
<dbReference type="Pfam" id="PF01624">
    <property type="entry name" value="MutS_I"/>
    <property type="match status" value="1"/>
</dbReference>
<dbReference type="Pfam" id="PF05192">
    <property type="entry name" value="MutS_III"/>
    <property type="match status" value="1"/>
</dbReference>
<name>A0A3N4KZV9_9PEZI</name>
<feature type="compositionally biased region" description="Acidic residues" evidence="10">
    <location>
        <begin position="1"/>
        <end position="20"/>
    </location>
</feature>
<evidence type="ECO:0000256" key="9">
    <source>
        <dbReference type="ARBA" id="ARBA00029792"/>
    </source>
</evidence>
<dbReference type="GO" id="GO:0005634">
    <property type="term" value="C:nucleus"/>
    <property type="evidence" value="ECO:0007669"/>
    <property type="project" value="UniProtKB-SubCell"/>
</dbReference>
<keyword evidence="6" id="KW-0238">DNA-binding</keyword>
<keyword evidence="8" id="KW-0539">Nucleus</keyword>
<proteinExistence type="inferred from homology"/>
<feature type="compositionally biased region" description="Basic and acidic residues" evidence="10">
    <location>
        <begin position="38"/>
        <end position="50"/>
    </location>
</feature>
<dbReference type="FunFam" id="1.10.1420.10:FF:000004">
    <property type="entry name" value="DNA mismatch repair protein Msh3"/>
    <property type="match status" value="1"/>
</dbReference>
<evidence type="ECO:0000256" key="4">
    <source>
        <dbReference type="ARBA" id="ARBA00022763"/>
    </source>
</evidence>
<keyword evidence="4" id="KW-0227">DNA damage</keyword>
<dbReference type="OrthoDB" id="121051at2759"/>
<evidence type="ECO:0000256" key="10">
    <source>
        <dbReference type="SAM" id="MobiDB-lite"/>
    </source>
</evidence>
<evidence type="ECO:0000313" key="12">
    <source>
        <dbReference type="EMBL" id="RPB11265.1"/>
    </source>
</evidence>
<dbReference type="SUPFAM" id="SSF48334">
    <property type="entry name" value="DNA repair protein MutS, domain III"/>
    <property type="match status" value="1"/>
</dbReference>
<dbReference type="InterPro" id="IPR000432">
    <property type="entry name" value="DNA_mismatch_repair_MutS_C"/>
</dbReference>
<dbReference type="InterPro" id="IPR007695">
    <property type="entry name" value="DNA_mismatch_repair_MutS-lik_N"/>
</dbReference>
<keyword evidence="13" id="KW-1185">Reference proteome</keyword>
<dbReference type="InterPro" id="IPR017261">
    <property type="entry name" value="DNA_mismatch_repair_MutS/MSH"/>
</dbReference>
<dbReference type="InterPro" id="IPR036678">
    <property type="entry name" value="MutS_con_dom_sf"/>
</dbReference>
<evidence type="ECO:0000259" key="11">
    <source>
        <dbReference type="PROSITE" id="PS00486"/>
    </source>
</evidence>
<dbReference type="Pfam" id="PF05188">
    <property type="entry name" value="MutS_II"/>
    <property type="match status" value="1"/>
</dbReference>
<evidence type="ECO:0000256" key="2">
    <source>
        <dbReference type="ARBA" id="ARBA00007094"/>
    </source>
</evidence>
<dbReference type="PANTHER" id="PTHR11361:SF122">
    <property type="entry name" value="DNA MISMATCH REPAIR PROTEIN MSH3"/>
    <property type="match status" value="1"/>
</dbReference>
<dbReference type="Proteomes" id="UP000277580">
    <property type="component" value="Unassembled WGS sequence"/>
</dbReference>
<keyword evidence="5" id="KW-0067">ATP-binding</keyword>
<dbReference type="PANTHER" id="PTHR11361">
    <property type="entry name" value="DNA MISMATCH REPAIR PROTEIN MUTS FAMILY MEMBER"/>
    <property type="match status" value="1"/>
</dbReference>
<comment type="subcellular location">
    <subcellularLocation>
        <location evidence="1">Nucleus</location>
    </subcellularLocation>
</comment>
<feature type="domain" description="DNA mismatch repair proteins mutS family" evidence="11">
    <location>
        <begin position="860"/>
        <end position="876"/>
    </location>
</feature>
<dbReference type="PIRSF" id="PIRSF037677">
    <property type="entry name" value="DNA_mis_repair_Msh6"/>
    <property type="match status" value="1"/>
</dbReference>
<feature type="compositionally biased region" description="Basic residues" evidence="10">
    <location>
        <begin position="23"/>
        <end position="34"/>
    </location>
</feature>
<dbReference type="Gene3D" id="3.40.1170.10">
    <property type="entry name" value="DNA repair protein MutS, domain I"/>
    <property type="match status" value="1"/>
</dbReference>
<keyword evidence="3" id="KW-0547">Nucleotide-binding</keyword>
<dbReference type="FunFam" id="3.40.1170.10:FF:000006">
    <property type="entry name" value="DNA mismatch repair protein"/>
    <property type="match status" value="1"/>
</dbReference>
<evidence type="ECO:0000256" key="6">
    <source>
        <dbReference type="ARBA" id="ARBA00023125"/>
    </source>
</evidence>
<protein>
    <recommendedName>
        <fullName evidence="9">MutS protein homolog 3</fullName>
    </recommendedName>
</protein>
<evidence type="ECO:0000256" key="3">
    <source>
        <dbReference type="ARBA" id="ARBA00022741"/>
    </source>
</evidence>
<dbReference type="GO" id="GO:0005524">
    <property type="term" value="F:ATP binding"/>
    <property type="evidence" value="ECO:0007669"/>
    <property type="project" value="UniProtKB-KW"/>
</dbReference>
<dbReference type="InParanoid" id="A0A3N4KZV9"/>
<dbReference type="FunFam" id="3.30.420.110:FF:000008">
    <property type="entry name" value="DNA mismatch repair protein"/>
    <property type="match status" value="1"/>
</dbReference>
<dbReference type="GO" id="GO:0006312">
    <property type="term" value="P:mitotic recombination"/>
    <property type="evidence" value="ECO:0007669"/>
    <property type="project" value="TreeGrafter"/>
</dbReference>
<dbReference type="PROSITE" id="PS00486">
    <property type="entry name" value="DNA_MISMATCH_REPAIR_2"/>
    <property type="match status" value="1"/>
</dbReference>